<dbReference type="Gene3D" id="3.90.180.10">
    <property type="entry name" value="Medium-chain alcohol dehydrogenases, catalytic domain"/>
    <property type="match status" value="1"/>
</dbReference>
<evidence type="ECO:0000256" key="2">
    <source>
        <dbReference type="ARBA" id="ARBA00008072"/>
    </source>
</evidence>
<keyword evidence="5" id="KW-0560">Oxidoreductase</keyword>
<comment type="similarity">
    <text evidence="2 7">Belongs to the zinc-containing alcohol dehydrogenase family.</text>
</comment>
<dbReference type="SMART" id="SM00829">
    <property type="entry name" value="PKS_ER"/>
    <property type="match status" value="1"/>
</dbReference>
<dbReference type="EMBL" id="PYGE01000033">
    <property type="protein sequence ID" value="PSK91879.1"/>
    <property type="molecule type" value="Genomic_DNA"/>
</dbReference>
<evidence type="ECO:0000256" key="1">
    <source>
        <dbReference type="ARBA" id="ARBA00001947"/>
    </source>
</evidence>
<dbReference type="GO" id="GO:0016491">
    <property type="term" value="F:oxidoreductase activity"/>
    <property type="evidence" value="ECO:0007669"/>
    <property type="project" value="UniProtKB-KW"/>
</dbReference>
<dbReference type="AlphaFoldDB" id="A0A2P8D3X5"/>
<dbReference type="Pfam" id="PF08240">
    <property type="entry name" value="ADH_N"/>
    <property type="match status" value="1"/>
</dbReference>
<dbReference type="InterPro" id="IPR002328">
    <property type="entry name" value="ADH_Zn_CS"/>
</dbReference>
<dbReference type="InterPro" id="IPR013149">
    <property type="entry name" value="ADH-like_C"/>
</dbReference>
<name>A0A2P8D3X5_9ACTN</name>
<accession>A0A2P8D3X5</accession>
<dbReference type="PANTHER" id="PTHR42813">
    <property type="entry name" value="ZINC-TYPE ALCOHOL DEHYDROGENASE-LIKE"/>
    <property type="match status" value="1"/>
</dbReference>
<evidence type="ECO:0000256" key="6">
    <source>
        <dbReference type="ARBA" id="ARBA00023027"/>
    </source>
</evidence>
<evidence type="ECO:0000313" key="10">
    <source>
        <dbReference type="Proteomes" id="UP000243528"/>
    </source>
</evidence>
<dbReference type="PANTHER" id="PTHR42813:SF3">
    <property type="entry name" value="GLUTATHIONE-INDEPENDENT FORMALDEHYDE DEHYDROGENASE"/>
    <property type="match status" value="1"/>
</dbReference>
<comment type="caution">
    <text evidence="9">The sequence shown here is derived from an EMBL/GenBank/DDBJ whole genome shotgun (WGS) entry which is preliminary data.</text>
</comment>
<dbReference type="GO" id="GO:0008270">
    <property type="term" value="F:zinc ion binding"/>
    <property type="evidence" value="ECO:0007669"/>
    <property type="project" value="InterPro"/>
</dbReference>
<evidence type="ECO:0000256" key="3">
    <source>
        <dbReference type="ARBA" id="ARBA00022723"/>
    </source>
</evidence>
<organism evidence="9 10">
    <name type="scientific">Haloactinopolyspora alba</name>
    <dbReference type="NCBI Taxonomy" id="648780"/>
    <lineage>
        <taxon>Bacteria</taxon>
        <taxon>Bacillati</taxon>
        <taxon>Actinomycetota</taxon>
        <taxon>Actinomycetes</taxon>
        <taxon>Jiangellales</taxon>
        <taxon>Jiangellaceae</taxon>
        <taxon>Haloactinopolyspora</taxon>
    </lineage>
</organism>
<dbReference type="Pfam" id="PF00107">
    <property type="entry name" value="ADH_zinc_N"/>
    <property type="match status" value="1"/>
</dbReference>
<keyword evidence="4 7" id="KW-0862">Zinc</keyword>
<evidence type="ECO:0000259" key="8">
    <source>
        <dbReference type="SMART" id="SM00829"/>
    </source>
</evidence>
<dbReference type="InterPro" id="IPR013154">
    <property type="entry name" value="ADH-like_N"/>
</dbReference>
<keyword evidence="10" id="KW-1185">Reference proteome</keyword>
<sequence length="377" mass="39870">MKAVVYRGPQRVDVEEVGDPRIESPTDVVVRITSTAICGSDLHMYEGRTAAEPGIVFGHENMGTVEEAGTAVTGVRPGDRVVMPFNVACGFCPNCRARKSAFCLTVNPPGAGGAYGYVGMGPYKGGQAEYLRVPFADYNCVPLPAGSEHENDFAMLADIFATGYHATELAGVSPGETVAVYGAGPVGQMAAYSAVLRGAASVYVVDKVAHRLELAKSIGAVPIDYSQGDPTEQIRDRNGGGTDKGIDAVGYQATVAQGEEQPALVLNNLVETVRATGALGIVGLYLPSDPGAPDDNAAQGRLLFDVGKFFEKGLRMGTGQADSRMYSDHLRELITSGRAQPSFVVSKELPLRDAPDAYARFDRREEGYSKVVLKPAA</sequence>
<gene>
    <name evidence="9" type="ORF">CLV30_13312</name>
</gene>
<keyword evidence="3 7" id="KW-0479">Metal-binding</keyword>
<feature type="domain" description="Enoyl reductase (ER)" evidence="8">
    <location>
        <begin position="8"/>
        <end position="373"/>
    </location>
</feature>
<dbReference type="OrthoDB" id="241504at2"/>
<dbReference type="Gene3D" id="3.40.50.720">
    <property type="entry name" value="NAD(P)-binding Rossmann-like Domain"/>
    <property type="match status" value="1"/>
</dbReference>
<keyword evidence="6" id="KW-0520">NAD</keyword>
<dbReference type="InterPro" id="IPR036291">
    <property type="entry name" value="NAD(P)-bd_dom_sf"/>
</dbReference>
<comment type="cofactor">
    <cofactor evidence="1 7">
        <name>Zn(2+)</name>
        <dbReference type="ChEBI" id="CHEBI:29105"/>
    </cofactor>
</comment>
<dbReference type="InterPro" id="IPR020843">
    <property type="entry name" value="ER"/>
</dbReference>
<evidence type="ECO:0000313" key="9">
    <source>
        <dbReference type="EMBL" id="PSK91879.1"/>
    </source>
</evidence>
<evidence type="ECO:0000256" key="7">
    <source>
        <dbReference type="RuleBase" id="RU361277"/>
    </source>
</evidence>
<dbReference type="Proteomes" id="UP000243528">
    <property type="component" value="Unassembled WGS sequence"/>
</dbReference>
<evidence type="ECO:0000256" key="4">
    <source>
        <dbReference type="ARBA" id="ARBA00022833"/>
    </source>
</evidence>
<dbReference type="SUPFAM" id="SSF51735">
    <property type="entry name" value="NAD(P)-binding Rossmann-fold domains"/>
    <property type="match status" value="1"/>
</dbReference>
<proteinExistence type="inferred from homology"/>
<dbReference type="SUPFAM" id="SSF50129">
    <property type="entry name" value="GroES-like"/>
    <property type="match status" value="1"/>
</dbReference>
<dbReference type="PROSITE" id="PS00059">
    <property type="entry name" value="ADH_ZINC"/>
    <property type="match status" value="1"/>
</dbReference>
<dbReference type="CDD" id="cd08282">
    <property type="entry name" value="PFDH_like"/>
    <property type="match status" value="1"/>
</dbReference>
<evidence type="ECO:0000256" key="5">
    <source>
        <dbReference type="ARBA" id="ARBA00023002"/>
    </source>
</evidence>
<dbReference type="InterPro" id="IPR011032">
    <property type="entry name" value="GroES-like_sf"/>
</dbReference>
<protein>
    <submittedName>
        <fullName evidence="9">Glutathione-independent formaldehyde dehydrogenase</fullName>
    </submittedName>
</protein>
<dbReference type="RefSeq" id="WP_106540015.1">
    <property type="nucleotide sequence ID" value="NZ_PYGE01000033.1"/>
</dbReference>
<reference evidence="9 10" key="1">
    <citation type="submission" date="2018-03" db="EMBL/GenBank/DDBJ databases">
        <title>Genomic Encyclopedia of Archaeal and Bacterial Type Strains, Phase II (KMG-II): from individual species to whole genera.</title>
        <authorList>
            <person name="Goeker M."/>
        </authorList>
    </citation>
    <scope>NUCLEOTIDE SEQUENCE [LARGE SCALE GENOMIC DNA]</scope>
    <source>
        <strain evidence="9 10">DSM 45211</strain>
    </source>
</reference>